<proteinExistence type="predicted"/>
<evidence type="ECO:0000256" key="1">
    <source>
        <dbReference type="SAM" id="MobiDB-lite"/>
    </source>
</evidence>
<feature type="compositionally biased region" description="Low complexity" evidence="1">
    <location>
        <begin position="7"/>
        <end position="24"/>
    </location>
</feature>
<protein>
    <submittedName>
        <fullName evidence="2">Uncharacterized protein</fullName>
    </submittedName>
</protein>
<dbReference type="EMBL" id="BAAASG010000002">
    <property type="protein sequence ID" value="GAA2474388.1"/>
    <property type="molecule type" value="Genomic_DNA"/>
</dbReference>
<accession>A0ABN3KY79</accession>
<organism evidence="2 3">
    <name type="scientific">Streptomyces longisporus</name>
    <dbReference type="NCBI Taxonomy" id="1948"/>
    <lineage>
        <taxon>Bacteria</taxon>
        <taxon>Bacillati</taxon>
        <taxon>Actinomycetota</taxon>
        <taxon>Actinomycetes</taxon>
        <taxon>Kitasatosporales</taxon>
        <taxon>Streptomycetaceae</taxon>
        <taxon>Streptomyces</taxon>
    </lineage>
</organism>
<evidence type="ECO:0000313" key="3">
    <source>
        <dbReference type="Proteomes" id="UP001501777"/>
    </source>
</evidence>
<comment type="caution">
    <text evidence="2">The sequence shown here is derived from an EMBL/GenBank/DDBJ whole genome shotgun (WGS) entry which is preliminary data.</text>
</comment>
<reference evidence="2 3" key="1">
    <citation type="journal article" date="2019" name="Int. J. Syst. Evol. Microbiol.">
        <title>The Global Catalogue of Microorganisms (GCM) 10K type strain sequencing project: providing services to taxonomists for standard genome sequencing and annotation.</title>
        <authorList>
            <consortium name="The Broad Institute Genomics Platform"/>
            <consortium name="The Broad Institute Genome Sequencing Center for Infectious Disease"/>
            <person name="Wu L."/>
            <person name="Ma J."/>
        </authorList>
    </citation>
    <scope>NUCLEOTIDE SEQUENCE [LARGE SCALE GENOMIC DNA]</scope>
    <source>
        <strain evidence="2 3">JCM 4395</strain>
    </source>
</reference>
<sequence length="90" mass="9536">MTGFLAVVSTRGRSRTGGSASSVTNTPRRLPAAATGIPFARGRTAAAYARRLGMPEQRTYDLIADDQGPVVRLYFRRPGRAQPAAGSVNS</sequence>
<keyword evidence="3" id="KW-1185">Reference proteome</keyword>
<feature type="region of interest" description="Disordered" evidence="1">
    <location>
        <begin position="1"/>
        <end position="29"/>
    </location>
</feature>
<dbReference type="Proteomes" id="UP001501777">
    <property type="component" value="Unassembled WGS sequence"/>
</dbReference>
<gene>
    <name evidence="2" type="ORF">GCM10010276_07030</name>
</gene>
<name>A0ABN3KY79_STRLO</name>
<dbReference type="RefSeq" id="WP_344398508.1">
    <property type="nucleotide sequence ID" value="NZ_BAAASG010000002.1"/>
</dbReference>
<evidence type="ECO:0000313" key="2">
    <source>
        <dbReference type="EMBL" id="GAA2474388.1"/>
    </source>
</evidence>